<accession>I7JZ65</accession>
<dbReference type="PATRIC" id="fig|1423790.3.peg.1760"/>
<reference evidence="2 3" key="1">
    <citation type="submission" date="2012-06" db="EMBL/GenBank/DDBJ databases">
        <title>Draft Genome Sequence of Lactobacillus pasteurii CRBIP 24.76T.</title>
        <authorList>
            <person name="Cousin S."/>
            <person name="Bouchier C."/>
            <person name="Loux V."/>
            <person name="Ma L."/>
            <person name="Creno S."/>
            <person name="Bizet C."/>
            <person name="Clermont D."/>
        </authorList>
    </citation>
    <scope>NUCLEOTIDE SEQUENCE [LARGE SCALE GENOMIC DNA]</scope>
    <source>
        <strain evidence="3">CRBIP 24.76T</strain>
    </source>
</reference>
<comment type="caution">
    <text evidence="2">The sequence shown here is derived from an EMBL/GenBank/DDBJ whole genome shotgun (WGS) entry which is preliminary data.</text>
</comment>
<dbReference type="OrthoDB" id="2303391at2"/>
<evidence type="ECO:0000256" key="1">
    <source>
        <dbReference type="SAM" id="Phobius"/>
    </source>
</evidence>
<keyword evidence="1" id="KW-1133">Transmembrane helix</keyword>
<organism evidence="2 3">
    <name type="scientific">Lactobacillus pasteurii DSM 23907 = CRBIP 24.76</name>
    <dbReference type="NCBI Taxonomy" id="1423790"/>
    <lineage>
        <taxon>Bacteria</taxon>
        <taxon>Bacillati</taxon>
        <taxon>Bacillota</taxon>
        <taxon>Bacilli</taxon>
        <taxon>Lactobacillales</taxon>
        <taxon>Lactobacillaceae</taxon>
        <taxon>Lactobacillus</taxon>
    </lineage>
</organism>
<feature type="transmembrane region" description="Helical" evidence="1">
    <location>
        <begin position="61"/>
        <end position="80"/>
    </location>
</feature>
<sequence>MESFYLAIDVLFFMYACYSWYYQASLEVKGVYRRSLLIWTLLVIMSCSYADILVNTTEIRIFFALMILTSIIDGYTGFGAKRLVVSGFFRRTVKYELIQKALVVNLFGEESSCILSAKDGRQYYLRFKIAAPSLIQTLRRYLGPDVEIKTGPTLL</sequence>
<feature type="transmembrane region" description="Helical" evidence="1">
    <location>
        <begin position="36"/>
        <end position="55"/>
    </location>
</feature>
<dbReference type="STRING" id="1423790.BN53_08320"/>
<dbReference type="eggNOG" id="ENOG50303JM">
    <property type="taxonomic scope" value="Bacteria"/>
</dbReference>
<dbReference type="RefSeq" id="WP_009560622.1">
    <property type="nucleotide sequence ID" value="NZ_AYZN01000008.1"/>
</dbReference>
<proteinExistence type="predicted"/>
<name>I7JZ65_9LACO</name>
<evidence type="ECO:0000313" key="3">
    <source>
        <dbReference type="Proteomes" id="UP000009311"/>
    </source>
</evidence>
<dbReference type="EMBL" id="CAKD01000029">
    <property type="protein sequence ID" value="CCI86055.1"/>
    <property type="molecule type" value="Genomic_DNA"/>
</dbReference>
<evidence type="ECO:0000313" key="2">
    <source>
        <dbReference type="EMBL" id="CCI86055.1"/>
    </source>
</evidence>
<keyword evidence="1" id="KW-0472">Membrane</keyword>
<protein>
    <submittedName>
        <fullName evidence="2">Uncharacterized protein</fullName>
    </submittedName>
</protein>
<keyword evidence="3" id="KW-1185">Reference proteome</keyword>
<gene>
    <name evidence="2" type="ORF">BN53_08320</name>
</gene>
<dbReference type="AlphaFoldDB" id="I7JZ65"/>
<dbReference type="Proteomes" id="UP000009311">
    <property type="component" value="Unassembled WGS sequence"/>
</dbReference>
<feature type="transmembrane region" description="Helical" evidence="1">
    <location>
        <begin position="6"/>
        <end position="24"/>
    </location>
</feature>
<keyword evidence="1" id="KW-0812">Transmembrane</keyword>